<evidence type="ECO:0000313" key="6">
    <source>
        <dbReference type="EMBL" id="RRK34404.1"/>
    </source>
</evidence>
<proteinExistence type="predicted"/>
<keyword evidence="2" id="KW-0238">DNA-binding</keyword>
<comment type="caution">
    <text evidence="6">The sequence shown here is derived from an EMBL/GenBank/DDBJ whole genome shotgun (WGS) entry which is preliminary data.</text>
</comment>
<feature type="domain" description="HTH merR-type" evidence="4">
    <location>
        <begin position="92"/>
        <end position="112"/>
    </location>
</feature>
<evidence type="ECO:0000256" key="3">
    <source>
        <dbReference type="ARBA" id="ARBA00023163"/>
    </source>
</evidence>
<dbReference type="CDD" id="cd07377">
    <property type="entry name" value="WHTH_GntR"/>
    <property type="match status" value="1"/>
</dbReference>
<organism evidence="6 7">
    <name type="scientific">Schaedlerella arabinosiphila</name>
    <dbReference type="NCBI Taxonomy" id="2044587"/>
    <lineage>
        <taxon>Bacteria</taxon>
        <taxon>Bacillati</taxon>
        <taxon>Bacillota</taxon>
        <taxon>Clostridia</taxon>
        <taxon>Lachnospirales</taxon>
        <taxon>Lachnospiraceae</taxon>
        <taxon>Schaedlerella</taxon>
    </lineage>
</organism>
<dbReference type="Gene3D" id="1.10.10.10">
    <property type="entry name" value="Winged helix-like DNA-binding domain superfamily/Winged helix DNA-binding domain"/>
    <property type="match status" value="1"/>
</dbReference>
<evidence type="ECO:0000259" key="5">
    <source>
        <dbReference type="PROSITE" id="PS50949"/>
    </source>
</evidence>
<gene>
    <name evidence="6" type="ORF">EBB54_26020</name>
</gene>
<accession>A0A3R8JS61</accession>
<dbReference type="InterPro" id="IPR036388">
    <property type="entry name" value="WH-like_DNA-bd_sf"/>
</dbReference>
<dbReference type="GO" id="GO:0003700">
    <property type="term" value="F:DNA-binding transcription factor activity"/>
    <property type="evidence" value="ECO:0007669"/>
    <property type="project" value="InterPro"/>
</dbReference>
<dbReference type="EMBL" id="RHJS01000002">
    <property type="protein sequence ID" value="RRK34404.1"/>
    <property type="molecule type" value="Genomic_DNA"/>
</dbReference>
<dbReference type="AlphaFoldDB" id="A0A3R8JS61"/>
<dbReference type="SUPFAM" id="SSF46785">
    <property type="entry name" value="Winged helix' DNA-binding domain"/>
    <property type="match status" value="1"/>
</dbReference>
<dbReference type="InterPro" id="IPR000524">
    <property type="entry name" value="Tscrpt_reg_HTH_GntR"/>
</dbReference>
<protein>
    <submittedName>
        <fullName evidence="6">GntR family transcriptional regulator</fullName>
    </submittedName>
</protein>
<reference evidence="6" key="1">
    <citation type="submission" date="2018-10" db="EMBL/GenBank/DDBJ databases">
        <title>Schaedlerella arabinophila gen. nov. sp. nov., isolated from the mouse intestinal tract and comparative analysis with the genome of the closely related altered Schaedler flora strain ASF502.</title>
        <authorList>
            <person name="Miyake S."/>
            <person name="Soh M."/>
            <person name="Seedorf H."/>
        </authorList>
    </citation>
    <scope>NUCLEOTIDE SEQUENCE [LARGE SCALE GENOMIC DNA]</scope>
    <source>
        <strain evidence="6">DSM 106076</strain>
    </source>
</reference>
<dbReference type="Pfam" id="PF00392">
    <property type="entry name" value="GntR"/>
    <property type="match status" value="1"/>
</dbReference>
<keyword evidence="3" id="KW-0804">Transcription</keyword>
<sequence length="122" mass="13763">MEFDNEKPIYIQIASLLKEQIASGRRRAGDKLPSVREGSVLFEVSALTMQRVMQQLESEGIIISKKGIGYFIREEHAGGLQARLAREKTGEFVRTMKNCGLSLEEIQCLIEAEWEGTSDERS</sequence>
<dbReference type="PROSITE" id="PS50937">
    <property type="entry name" value="HTH_MERR_2"/>
    <property type="match status" value="1"/>
</dbReference>
<dbReference type="InterPro" id="IPR000551">
    <property type="entry name" value="MerR-type_HTH_dom"/>
</dbReference>
<dbReference type="RefSeq" id="WP_125129536.1">
    <property type="nucleotide sequence ID" value="NZ_RHJS01000002.1"/>
</dbReference>
<evidence type="ECO:0000256" key="2">
    <source>
        <dbReference type="ARBA" id="ARBA00023125"/>
    </source>
</evidence>
<dbReference type="GO" id="GO:0003677">
    <property type="term" value="F:DNA binding"/>
    <property type="evidence" value="ECO:0007669"/>
    <property type="project" value="UniProtKB-KW"/>
</dbReference>
<dbReference type="InterPro" id="IPR036390">
    <property type="entry name" value="WH_DNA-bd_sf"/>
</dbReference>
<feature type="domain" description="HTH gntR-type" evidence="5">
    <location>
        <begin position="7"/>
        <end position="75"/>
    </location>
</feature>
<dbReference type="PANTHER" id="PTHR38445">
    <property type="entry name" value="HTH-TYPE TRANSCRIPTIONAL REPRESSOR YTRA"/>
    <property type="match status" value="1"/>
</dbReference>
<evidence type="ECO:0000256" key="1">
    <source>
        <dbReference type="ARBA" id="ARBA00023015"/>
    </source>
</evidence>
<evidence type="ECO:0000313" key="7">
    <source>
        <dbReference type="Proteomes" id="UP000274920"/>
    </source>
</evidence>
<dbReference type="PROSITE" id="PS50949">
    <property type="entry name" value="HTH_GNTR"/>
    <property type="match status" value="1"/>
</dbReference>
<keyword evidence="1" id="KW-0805">Transcription regulation</keyword>
<name>A0A3R8JS61_9FIRM</name>
<evidence type="ECO:0000259" key="4">
    <source>
        <dbReference type="PROSITE" id="PS50937"/>
    </source>
</evidence>
<dbReference type="PANTHER" id="PTHR38445:SF9">
    <property type="entry name" value="HTH-TYPE TRANSCRIPTIONAL REPRESSOR YTRA"/>
    <property type="match status" value="1"/>
</dbReference>
<dbReference type="SMART" id="SM00345">
    <property type="entry name" value="HTH_GNTR"/>
    <property type="match status" value="1"/>
</dbReference>
<dbReference type="Proteomes" id="UP000274920">
    <property type="component" value="Unassembled WGS sequence"/>
</dbReference>
<keyword evidence="7" id="KW-1185">Reference proteome</keyword>